<name>A0A7T3ZZ98_9MICO</name>
<dbReference type="AlphaFoldDB" id="A0A7T3ZZ98"/>
<dbReference type="SUPFAM" id="SSF46977">
    <property type="entry name" value="Succinate dehydrogenase/fumarate reductase flavoprotein C-terminal domain"/>
    <property type="match status" value="1"/>
</dbReference>
<dbReference type="InterPro" id="IPR005288">
    <property type="entry name" value="NadB"/>
</dbReference>
<evidence type="ECO:0000259" key="16">
    <source>
        <dbReference type="Pfam" id="PF02910"/>
    </source>
</evidence>
<dbReference type="GO" id="GO:0008734">
    <property type="term" value="F:L-aspartate oxidase activity"/>
    <property type="evidence" value="ECO:0007669"/>
    <property type="project" value="UniProtKB-UniRule"/>
</dbReference>
<keyword evidence="6 13" id="KW-0285">Flavoprotein</keyword>
<dbReference type="EMBL" id="CP065989">
    <property type="protein sequence ID" value="QQB14352.1"/>
    <property type="molecule type" value="Genomic_DNA"/>
</dbReference>
<feature type="compositionally biased region" description="Low complexity" evidence="14">
    <location>
        <begin position="565"/>
        <end position="577"/>
    </location>
</feature>
<dbReference type="EC" id="1.4.3.16" evidence="4 12"/>
<dbReference type="NCBIfam" id="TIGR00551">
    <property type="entry name" value="nadB"/>
    <property type="match status" value="1"/>
</dbReference>
<comment type="subcellular location">
    <subcellularLocation>
        <location evidence="13">Cytoplasm</location>
    </subcellularLocation>
</comment>
<comment type="similarity">
    <text evidence="3 13">Belongs to the FAD-dependent oxidoreductase 2 family. NadB subfamily.</text>
</comment>
<evidence type="ECO:0000256" key="9">
    <source>
        <dbReference type="ARBA" id="ARBA00023002"/>
    </source>
</evidence>
<evidence type="ECO:0000256" key="13">
    <source>
        <dbReference type="RuleBase" id="RU362049"/>
    </source>
</evidence>
<evidence type="ECO:0000256" key="3">
    <source>
        <dbReference type="ARBA" id="ARBA00008562"/>
    </source>
</evidence>
<evidence type="ECO:0000256" key="12">
    <source>
        <dbReference type="NCBIfam" id="TIGR00551"/>
    </source>
</evidence>
<comment type="catalytic activity">
    <reaction evidence="11">
        <text>L-aspartate + O2 = iminosuccinate + H2O2</text>
        <dbReference type="Rhea" id="RHEA:25876"/>
        <dbReference type="ChEBI" id="CHEBI:15379"/>
        <dbReference type="ChEBI" id="CHEBI:16240"/>
        <dbReference type="ChEBI" id="CHEBI:29991"/>
        <dbReference type="ChEBI" id="CHEBI:77875"/>
        <dbReference type="EC" id="1.4.3.16"/>
    </reaction>
    <physiologicalReaction direction="left-to-right" evidence="11">
        <dbReference type="Rhea" id="RHEA:25877"/>
    </physiologicalReaction>
</comment>
<sequence>MRHVVVIGTGIAGLTTALRLAGTQAVTLVTKDRLGDSNTTLAQGGIAGVLSPDDSVAAHIADTLAAGAGLGDPEAVRVLCTEGPDRIRELAETGVRFDRRGGAAADPLDPDHWERGMEGAHSAARIYHSGGDATGRAIIDALVAAVRAEAAAGRITVRTETMLIDLVTEPRGKTCDPAAAAGAPAVTGVRVRGRDGVVERIAAAAVVLATGGAGQLFAHTTNPPAATGDGLAAAIRVGAAVSDLEFVQFHPTAFAGSGFLVSEAVRGAGALLLDARGRRIMPAIDPRAELAPRSVVALALHRTMAEQNGLPCHLDARAIPDVDARFPSIAAHLSIHGLSLADDLIPVTPAAHYVMGGITTDLEGRTSIEGLFAVGEAACTGVHGANRLASNSLLEGAVFGARAADAIAADLDGATTGTATASDIAAASDAATATDSAAASGPSVGETTTAAAHAVRPSPLSRTVLQALTWEHLGLERTAAGLTELLDRLGAGPNDHPGWGAGDDLRPGDDAPLERHDIETANLALIARTMAERALARPESVGAHVRTDAPHRPDATRAEADTSAGTPVTTRPGGRTTLFPHTEEAASC</sequence>
<feature type="region of interest" description="Disordered" evidence="14">
    <location>
        <begin position="537"/>
        <end position="588"/>
    </location>
</feature>
<dbReference type="Gene3D" id="3.90.700.10">
    <property type="entry name" value="Succinate dehydrogenase/fumarate reductase flavoprotein, catalytic domain"/>
    <property type="match status" value="1"/>
</dbReference>
<evidence type="ECO:0000256" key="4">
    <source>
        <dbReference type="ARBA" id="ARBA00012173"/>
    </source>
</evidence>
<gene>
    <name evidence="17" type="primary">nadB</name>
    <name evidence="17" type="ORF">I6H47_16720</name>
</gene>
<dbReference type="RefSeq" id="WP_198499422.1">
    <property type="nucleotide sequence ID" value="NZ_CP065989.1"/>
</dbReference>
<dbReference type="Proteomes" id="UP000595374">
    <property type="component" value="Chromosome"/>
</dbReference>
<dbReference type="GO" id="GO:0034628">
    <property type="term" value="P:'de novo' NAD+ biosynthetic process from L-aspartate"/>
    <property type="evidence" value="ECO:0007669"/>
    <property type="project" value="TreeGrafter"/>
</dbReference>
<evidence type="ECO:0000256" key="7">
    <source>
        <dbReference type="ARBA" id="ARBA00022642"/>
    </source>
</evidence>
<dbReference type="GO" id="GO:0033765">
    <property type="term" value="F:steroid dehydrogenase activity, acting on the CH-CH group of donors"/>
    <property type="evidence" value="ECO:0007669"/>
    <property type="project" value="UniProtKB-ARBA"/>
</dbReference>
<comment type="pathway">
    <text evidence="2 13">Cofactor biosynthesis; NAD(+) biosynthesis; iminoaspartate from L-aspartate (oxidase route): step 1/1.</text>
</comment>
<dbReference type="PANTHER" id="PTHR42716:SF2">
    <property type="entry name" value="L-ASPARTATE OXIDASE, CHLOROPLASTIC"/>
    <property type="match status" value="1"/>
</dbReference>
<keyword evidence="7 13" id="KW-0662">Pyridine nucleotide biosynthesis</keyword>
<comment type="function">
    <text evidence="10">Catalyzes the oxidation of L-aspartate to iminoaspartate, the first step in the de novo biosynthesis of NAD(+).</text>
</comment>
<dbReference type="InterPro" id="IPR003953">
    <property type="entry name" value="FAD-dep_OxRdtase_2_FAD-bd"/>
</dbReference>
<evidence type="ECO:0000256" key="6">
    <source>
        <dbReference type="ARBA" id="ARBA00022630"/>
    </source>
</evidence>
<dbReference type="Gene3D" id="1.20.58.100">
    <property type="entry name" value="Fumarate reductase/succinate dehydrogenase flavoprotein-like, C-terminal domain"/>
    <property type="match status" value="1"/>
</dbReference>
<dbReference type="InterPro" id="IPR027477">
    <property type="entry name" value="Succ_DH/fumarate_Rdtase_cat_sf"/>
</dbReference>
<dbReference type="UniPathway" id="UPA00253">
    <property type="reaction ID" value="UER00326"/>
</dbReference>
<feature type="domain" description="FAD-dependent oxidoreductase 2 FAD-binding" evidence="15">
    <location>
        <begin position="3"/>
        <end position="393"/>
    </location>
</feature>
<dbReference type="SUPFAM" id="SSF51905">
    <property type="entry name" value="FAD/NAD(P)-binding domain"/>
    <property type="match status" value="1"/>
</dbReference>
<evidence type="ECO:0000256" key="5">
    <source>
        <dbReference type="ARBA" id="ARBA00021901"/>
    </source>
</evidence>
<evidence type="ECO:0000256" key="2">
    <source>
        <dbReference type="ARBA" id="ARBA00004950"/>
    </source>
</evidence>
<evidence type="ECO:0000256" key="14">
    <source>
        <dbReference type="SAM" id="MobiDB-lite"/>
    </source>
</evidence>
<dbReference type="GO" id="GO:0005737">
    <property type="term" value="C:cytoplasm"/>
    <property type="evidence" value="ECO:0007669"/>
    <property type="project" value="UniProtKB-SubCell"/>
</dbReference>
<evidence type="ECO:0000259" key="15">
    <source>
        <dbReference type="Pfam" id="PF00890"/>
    </source>
</evidence>
<evidence type="ECO:0000256" key="8">
    <source>
        <dbReference type="ARBA" id="ARBA00022827"/>
    </source>
</evidence>
<dbReference type="Gene3D" id="3.50.50.60">
    <property type="entry name" value="FAD/NAD(P)-binding domain"/>
    <property type="match status" value="1"/>
</dbReference>
<proteinExistence type="inferred from homology"/>
<dbReference type="Pfam" id="PF00890">
    <property type="entry name" value="FAD_binding_2"/>
    <property type="match status" value="1"/>
</dbReference>
<dbReference type="InterPro" id="IPR015939">
    <property type="entry name" value="Fum_Rdtase/Succ_DH_flav-like_C"/>
</dbReference>
<evidence type="ECO:0000313" key="17">
    <source>
        <dbReference type="EMBL" id="QQB14352.1"/>
    </source>
</evidence>
<dbReference type="PRINTS" id="PR00368">
    <property type="entry name" value="FADPNR"/>
</dbReference>
<evidence type="ECO:0000256" key="11">
    <source>
        <dbReference type="ARBA" id="ARBA00048305"/>
    </source>
</evidence>
<feature type="domain" description="Fumarate reductase/succinate dehydrogenase flavoprotein-like C-terminal" evidence="16">
    <location>
        <begin position="463"/>
        <end position="556"/>
    </location>
</feature>
<evidence type="ECO:0000313" key="18">
    <source>
        <dbReference type="Proteomes" id="UP000595374"/>
    </source>
</evidence>
<comment type="cofactor">
    <cofactor evidence="1 13">
        <name>FAD</name>
        <dbReference type="ChEBI" id="CHEBI:57692"/>
    </cofactor>
</comment>
<organism evidence="17 18">
    <name type="scientific">Brevibacterium casei</name>
    <dbReference type="NCBI Taxonomy" id="33889"/>
    <lineage>
        <taxon>Bacteria</taxon>
        <taxon>Bacillati</taxon>
        <taxon>Actinomycetota</taxon>
        <taxon>Actinomycetes</taxon>
        <taxon>Micrococcales</taxon>
        <taxon>Brevibacteriaceae</taxon>
        <taxon>Brevibacterium</taxon>
    </lineage>
</organism>
<dbReference type="SUPFAM" id="SSF56425">
    <property type="entry name" value="Succinate dehydrogenase/fumarate reductase flavoprotein, catalytic domain"/>
    <property type="match status" value="1"/>
</dbReference>
<reference evidence="17 18" key="1">
    <citation type="submission" date="2020-12" db="EMBL/GenBank/DDBJ databases">
        <title>FDA dAtabase for Regulatory Grade micrObial Sequences (FDA-ARGOS): Supporting development and validation of Infectious Disease Dx tests.</title>
        <authorList>
            <person name="Sproer C."/>
            <person name="Gronow S."/>
            <person name="Severitt S."/>
            <person name="Schroder I."/>
            <person name="Tallon L."/>
            <person name="Sadzewicz L."/>
            <person name="Zhao X."/>
            <person name="Boylan J."/>
            <person name="Ott S."/>
            <person name="Bowen H."/>
            <person name="Vavikolanu K."/>
            <person name="Mehta A."/>
            <person name="Aluvathingal J."/>
            <person name="Nadendla S."/>
            <person name="Lowell S."/>
            <person name="Myers T."/>
            <person name="Yan Y."/>
            <person name="Sichtig H."/>
        </authorList>
    </citation>
    <scope>NUCLEOTIDE SEQUENCE [LARGE SCALE GENOMIC DNA]</scope>
    <source>
        <strain evidence="17 18">FDAARGOS_990</strain>
    </source>
</reference>
<keyword evidence="8 13" id="KW-0274">FAD</keyword>
<evidence type="ECO:0000256" key="10">
    <source>
        <dbReference type="ARBA" id="ARBA00029426"/>
    </source>
</evidence>
<protein>
    <recommendedName>
        <fullName evidence="5 12">L-aspartate oxidase</fullName>
        <ecNumber evidence="4 12">1.4.3.16</ecNumber>
    </recommendedName>
</protein>
<evidence type="ECO:0000256" key="1">
    <source>
        <dbReference type="ARBA" id="ARBA00001974"/>
    </source>
</evidence>
<dbReference type="Pfam" id="PF02910">
    <property type="entry name" value="Succ_DH_flav_C"/>
    <property type="match status" value="1"/>
</dbReference>
<accession>A0A7T3ZZ98</accession>
<dbReference type="InterPro" id="IPR037099">
    <property type="entry name" value="Fum_R/Succ_DH_flav-like_C_sf"/>
</dbReference>
<keyword evidence="9 13" id="KW-0560">Oxidoreductase</keyword>
<dbReference type="PANTHER" id="PTHR42716">
    <property type="entry name" value="L-ASPARTATE OXIDASE"/>
    <property type="match status" value="1"/>
</dbReference>
<feature type="compositionally biased region" description="Basic and acidic residues" evidence="14">
    <location>
        <begin position="545"/>
        <end position="560"/>
    </location>
</feature>
<dbReference type="InterPro" id="IPR036188">
    <property type="entry name" value="FAD/NAD-bd_sf"/>
</dbReference>